<evidence type="ECO:0000313" key="2">
    <source>
        <dbReference type="Proteomes" id="UP000054279"/>
    </source>
</evidence>
<keyword evidence="2" id="KW-1185">Reference proteome</keyword>
<dbReference type="OrthoDB" id="3254233at2759"/>
<organism evidence="1 2">
    <name type="scientific">Sphaerobolus stellatus (strain SS14)</name>
    <dbReference type="NCBI Taxonomy" id="990650"/>
    <lineage>
        <taxon>Eukaryota</taxon>
        <taxon>Fungi</taxon>
        <taxon>Dikarya</taxon>
        <taxon>Basidiomycota</taxon>
        <taxon>Agaricomycotina</taxon>
        <taxon>Agaricomycetes</taxon>
        <taxon>Phallomycetidae</taxon>
        <taxon>Geastrales</taxon>
        <taxon>Sphaerobolaceae</taxon>
        <taxon>Sphaerobolus</taxon>
    </lineage>
</organism>
<proteinExistence type="predicted"/>
<dbReference type="EMBL" id="KN837310">
    <property type="protein sequence ID" value="KIJ28301.1"/>
    <property type="molecule type" value="Genomic_DNA"/>
</dbReference>
<protein>
    <submittedName>
        <fullName evidence="1">Unplaced genomic scaffold SPHSTscaffold_235, whole genome shotgun sequence</fullName>
    </submittedName>
</protein>
<dbReference type="AlphaFoldDB" id="A0A0C9USH6"/>
<reference evidence="1 2" key="1">
    <citation type="submission" date="2014-06" db="EMBL/GenBank/DDBJ databases">
        <title>Evolutionary Origins and Diversification of the Mycorrhizal Mutualists.</title>
        <authorList>
            <consortium name="DOE Joint Genome Institute"/>
            <consortium name="Mycorrhizal Genomics Consortium"/>
            <person name="Kohler A."/>
            <person name="Kuo A."/>
            <person name="Nagy L.G."/>
            <person name="Floudas D."/>
            <person name="Copeland A."/>
            <person name="Barry K.W."/>
            <person name="Cichocki N."/>
            <person name="Veneault-Fourrey C."/>
            <person name="LaButti K."/>
            <person name="Lindquist E.A."/>
            <person name="Lipzen A."/>
            <person name="Lundell T."/>
            <person name="Morin E."/>
            <person name="Murat C."/>
            <person name="Riley R."/>
            <person name="Ohm R."/>
            <person name="Sun H."/>
            <person name="Tunlid A."/>
            <person name="Henrissat B."/>
            <person name="Grigoriev I.V."/>
            <person name="Hibbett D.S."/>
            <person name="Martin F."/>
        </authorList>
    </citation>
    <scope>NUCLEOTIDE SEQUENCE [LARGE SCALE GENOMIC DNA]</scope>
    <source>
        <strain evidence="1 2">SS14</strain>
    </source>
</reference>
<sequence>MYFGLREGFWPHAKIPSDSLDTFDYSDRPLSEEASAFIREQRNKEIATDRFSPAFGPDLLPGMFSSPVGAVPKPHSSGLRLITDQSAGPHAPNSFIPRDAAAVRYDNMHDFGKLLHKVHSQHGRPPTYLFKSDCSEAFRRIPMHVLWQIRQVVTVDGE</sequence>
<evidence type="ECO:0000313" key="1">
    <source>
        <dbReference type="EMBL" id="KIJ28301.1"/>
    </source>
</evidence>
<dbReference type="HOGENOM" id="CLU_006058_2_1_1"/>
<accession>A0A0C9USH6</accession>
<gene>
    <name evidence="1" type="ORF">M422DRAFT_270450</name>
</gene>
<name>A0A0C9USH6_SPHS4</name>
<dbReference type="Proteomes" id="UP000054279">
    <property type="component" value="Unassembled WGS sequence"/>
</dbReference>